<evidence type="ECO:0000313" key="4">
    <source>
        <dbReference type="Proteomes" id="UP000694050"/>
    </source>
</evidence>
<dbReference type="AlphaFoldDB" id="A0A8J5NJC3"/>
<gene>
    <name evidence="3" type="ORF">Forpe1208_v015067</name>
</gene>
<evidence type="ECO:0008006" key="5">
    <source>
        <dbReference type="Google" id="ProtNLM"/>
    </source>
</evidence>
<evidence type="ECO:0000259" key="1">
    <source>
        <dbReference type="Pfam" id="PF05592"/>
    </source>
</evidence>
<dbReference type="Pfam" id="PF05592">
    <property type="entry name" value="Bac_rhamnosid"/>
    <property type="match status" value="1"/>
</dbReference>
<accession>A0A8J5NJC3</accession>
<evidence type="ECO:0000313" key="3">
    <source>
        <dbReference type="EMBL" id="KAG7405338.1"/>
    </source>
</evidence>
<comment type="caution">
    <text evidence="3">The sequence shown here is derived from an EMBL/GenBank/DDBJ whole genome shotgun (WGS) entry which is preliminary data.</text>
</comment>
<dbReference type="InterPro" id="IPR008902">
    <property type="entry name" value="Rhamnosid_concanavalin"/>
</dbReference>
<feature type="domain" description="Bacterial alpha-L-rhamnosidase N-terminal" evidence="2">
    <location>
        <begin position="7"/>
        <end position="78"/>
    </location>
</feature>
<organism evidence="3 4">
    <name type="scientific">Fusarium oxysporum f. sp. rapae</name>
    <dbReference type="NCBI Taxonomy" id="485398"/>
    <lineage>
        <taxon>Eukaryota</taxon>
        <taxon>Fungi</taxon>
        <taxon>Dikarya</taxon>
        <taxon>Ascomycota</taxon>
        <taxon>Pezizomycotina</taxon>
        <taxon>Sordariomycetes</taxon>
        <taxon>Hypocreomycetidae</taxon>
        <taxon>Hypocreales</taxon>
        <taxon>Nectriaceae</taxon>
        <taxon>Fusarium</taxon>
        <taxon>Fusarium oxysporum species complex</taxon>
    </lineage>
</organism>
<sequence>MNMESTHIQKARLYITSLGLYEAEINGKRVGDHVLAPGFQPFKHRHVYDTYDVTEAVLRGRNAIDPLIADGWYASGLFGHTEKGEFGNLYGDRIGAMEIYDSRKESVIKGWSTASFDNGDWLSVEELPPLTAALVPSDGPPVRKLTELQPKEILQTVSGKVIVDFGQNFAGCARITVSGPSDTSIILRHAEVLENGEIGTKSPRTADPTDRFILNGTCPQVWEPRFTFHGFRYVKTSNWPVNHTPLEPEAITDIAVWSDMNEQGGLNSLTNSWTNFTATSCGLYKTILFIFPLTARSVMDAWVGLTMPTFS</sequence>
<dbReference type="InterPro" id="IPR016007">
    <property type="entry name" value="Alpha_rhamnosid"/>
</dbReference>
<dbReference type="InterPro" id="IPR013737">
    <property type="entry name" value="Bac_rhamnosid_N"/>
</dbReference>
<dbReference type="Proteomes" id="UP000694050">
    <property type="component" value="Unassembled WGS sequence"/>
</dbReference>
<protein>
    <recommendedName>
        <fullName evidence="5">Alpha-L-rhamnosidase</fullName>
    </recommendedName>
</protein>
<feature type="domain" description="Alpha-L-rhamnosidase concanavalin-like" evidence="1">
    <location>
        <begin position="156"/>
        <end position="253"/>
    </location>
</feature>
<dbReference type="Pfam" id="PF08531">
    <property type="entry name" value="Bac_rhamnosid_N"/>
    <property type="match status" value="1"/>
</dbReference>
<dbReference type="PANTHER" id="PTHR33307">
    <property type="entry name" value="ALPHA-RHAMNOSIDASE (EUROFUNG)"/>
    <property type="match status" value="1"/>
</dbReference>
<reference evidence="3" key="1">
    <citation type="submission" date="2021-04" db="EMBL/GenBank/DDBJ databases">
        <title>First draft genome resource for Brassicaceae pathogens Fusarium oxysporum f. sp. raphani and Fusarium oxysporum f. sp. rapae.</title>
        <authorList>
            <person name="Asai S."/>
        </authorList>
    </citation>
    <scope>NUCLEOTIDE SEQUENCE</scope>
    <source>
        <strain evidence="3">Tf1208</strain>
    </source>
</reference>
<dbReference type="PANTHER" id="PTHR33307:SF6">
    <property type="entry name" value="ALPHA-RHAMNOSIDASE (EUROFUNG)-RELATED"/>
    <property type="match status" value="1"/>
</dbReference>
<name>A0A8J5NJC3_FUSOX</name>
<proteinExistence type="predicted"/>
<dbReference type="EMBL" id="JAELUQ010000012">
    <property type="protein sequence ID" value="KAG7405338.1"/>
    <property type="molecule type" value="Genomic_DNA"/>
</dbReference>
<evidence type="ECO:0000259" key="2">
    <source>
        <dbReference type="Pfam" id="PF08531"/>
    </source>
</evidence>